<dbReference type="Proteomes" id="UP000053105">
    <property type="component" value="Unassembled WGS sequence"/>
</dbReference>
<name>A0A0N0BHS3_9HYME</name>
<protein>
    <submittedName>
        <fullName evidence="1">Uncharacterized protein</fullName>
    </submittedName>
</protein>
<proteinExistence type="predicted"/>
<dbReference type="AlphaFoldDB" id="A0A0N0BHS3"/>
<gene>
    <name evidence="1" type="ORF">WN51_11014</name>
</gene>
<evidence type="ECO:0000313" key="1">
    <source>
        <dbReference type="EMBL" id="KOX76661.1"/>
    </source>
</evidence>
<evidence type="ECO:0000313" key="2">
    <source>
        <dbReference type="Proteomes" id="UP000053105"/>
    </source>
</evidence>
<dbReference type="EMBL" id="KQ435742">
    <property type="protein sequence ID" value="KOX76661.1"/>
    <property type="molecule type" value="Genomic_DNA"/>
</dbReference>
<sequence>MLAKISRDLRISSQQSYLKGSILEVLQSLQLEDSENIASYHSLNAAKKRLWKTLRFNDEFQENVDARLNSSELPRMELKCETEGDI</sequence>
<reference evidence="1 2" key="1">
    <citation type="submission" date="2015-07" db="EMBL/GenBank/DDBJ databases">
        <title>The genome of Melipona quadrifasciata.</title>
        <authorList>
            <person name="Pan H."/>
            <person name="Kapheim K."/>
        </authorList>
    </citation>
    <scope>NUCLEOTIDE SEQUENCE [LARGE SCALE GENOMIC DNA]</scope>
    <source>
        <strain evidence="1">0111107301</strain>
        <tissue evidence="1">Whole body</tissue>
    </source>
</reference>
<keyword evidence="2" id="KW-1185">Reference proteome</keyword>
<accession>A0A0N0BHS3</accession>
<organism evidence="1 2">
    <name type="scientific">Melipona quadrifasciata</name>
    <dbReference type="NCBI Taxonomy" id="166423"/>
    <lineage>
        <taxon>Eukaryota</taxon>
        <taxon>Metazoa</taxon>
        <taxon>Ecdysozoa</taxon>
        <taxon>Arthropoda</taxon>
        <taxon>Hexapoda</taxon>
        <taxon>Insecta</taxon>
        <taxon>Pterygota</taxon>
        <taxon>Neoptera</taxon>
        <taxon>Endopterygota</taxon>
        <taxon>Hymenoptera</taxon>
        <taxon>Apocrita</taxon>
        <taxon>Aculeata</taxon>
        <taxon>Apoidea</taxon>
        <taxon>Anthophila</taxon>
        <taxon>Apidae</taxon>
        <taxon>Melipona</taxon>
    </lineage>
</organism>